<dbReference type="NCBIfam" id="TIGR00159">
    <property type="entry name" value="diadenylate cyclase CdaA"/>
    <property type="match status" value="1"/>
</dbReference>
<comment type="subunit">
    <text evidence="10">Probably a homodimer.</text>
</comment>
<evidence type="ECO:0000256" key="2">
    <source>
        <dbReference type="ARBA" id="ARBA00022475"/>
    </source>
</evidence>
<dbReference type="InterPro" id="IPR034701">
    <property type="entry name" value="CdaA"/>
</dbReference>
<dbReference type="PANTHER" id="PTHR34185">
    <property type="entry name" value="DIADENYLATE CYCLASE"/>
    <property type="match status" value="1"/>
</dbReference>
<evidence type="ECO:0000313" key="13">
    <source>
        <dbReference type="Proteomes" id="UP001059295"/>
    </source>
</evidence>
<keyword evidence="3 10" id="KW-0808">Transferase</keyword>
<dbReference type="InterPro" id="IPR003390">
    <property type="entry name" value="DNA_integrity_scan_DisA_N"/>
</dbReference>
<comment type="catalytic activity">
    <reaction evidence="1 10">
        <text>2 ATP = 3',3'-c-di-AMP + 2 diphosphate</text>
        <dbReference type="Rhea" id="RHEA:35655"/>
        <dbReference type="ChEBI" id="CHEBI:30616"/>
        <dbReference type="ChEBI" id="CHEBI:33019"/>
        <dbReference type="ChEBI" id="CHEBI:71500"/>
        <dbReference type="EC" id="2.7.7.85"/>
    </reaction>
</comment>
<feature type="transmembrane region" description="Helical" evidence="10">
    <location>
        <begin position="54"/>
        <end position="72"/>
    </location>
</feature>
<evidence type="ECO:0000256" key="5">
    <source>
        <dbReference type="ARBA" id="ARBA00022695"/>
    </source>
</evidence>
<dbReference type="EC" id="2.7.7.85" evidence="10"/>
<sequence length="255" mass="28134">MTLIDVIDIFVVALLMFQIYRLTRGTNALRIVAGILIVYLLWIVVRALKMELLSMILGQVIGVGVIALIIVFQQEIRRFLLLLGTQYTNRRHSFMSRIFRPRGRGVNVVGQEWIETVVEASADMARTKTGALIVIARAVNLLPIIEKGEKIDALISGPLIKNIFFKNSPLHDGAIVIANGRIAAAKCVLPSTEREVPMEFGMRHRAALGASEATDALVIVVSEERGSISIARKGHISQDITPAHLRILLRKGLSV</sequence>
<dbReference type="HAMAP" id="MF_01499">
    <property type="entry name" value="DacA"/>
    <property type="match status" value="1"/>
</dbReference>
<keyword evidence="2 10" id="KW-1003">Cell membrane</keyword>
<dbReference type="RefSeq" id="WP_232423189.1">
    <property type="nucleotide sequence ID" value="NZ_CAPH01000007.1"/>
</dbReference>
<name>A0ABY5V0P7_9BACT</name>
<dbReference type="GO" id="GO:0106408">
    <property type="term" value="F:diadenylate cyclase activity"/>
    <property type="evidence" value="ECO:0007669"/>
    <property type="project" value="UniProtKB-EC"/>
</dbReference>
<dbReference type="Gene3D" id="3.40.1700.10">
    <property type="entry name" value="DNA integrity scanning protein, DisA, N-terminal domain"/>
    <property type="match status" value="1"/>
</dbReference>
<dbReference type="PIRSF" id="PIRSF004793">
    <property type="entry name" value="UCP004793"/>
    <property type="match status" value="1"/>
</dbReference>
<evidence type="ECO:0000256" key="9">
    <source>
        <dbReference type="ARBA" id="ARBA00023136"/>
    </source>
</evidence>
<dbReference type="PROSITE" id="PS51794">
    <property type="entry name" value="DAC"/>
    <property type="match status" value="1"/>
</dbReference>
<accession>A0ABY5V0P7</accession>
<comment type="caution">
    <text evidence="10">Lacks conserved residue(s) required for the propagation of feature annotation.</text>
</comment>
<protein>
    <recommendedName>
        <fullName evidence="10">Diadenylate cyclase</fullName>
        <shortName evidence="10">DAC</shortName>
        <ecNumber evidence="10">2.7.7.85</ecNumber>
    </recommendedName>
    <alternativeName>
        <fullName evidence="10">Cyclic-di-AMP synthase</fullName>
        <shortName evidence="10">c-di-AMP synthase</shortName>
    </alternativeName>
</protein>
<dbReference type="SUPFAM" id="SSF143597">
    <property type="entry name" value="YojJ-like"/>
    <property type="match status" value="1"/>
</dbReference>
<evidence type="ECO:0000313" key="12">
    <source>
        <dbReference type="EMBL" id="UWN57214.1"/>
    </source>
</evidence>
<evidence type="ECO:0000256" key="7">
    <source>
        <dbReference type="ARBA" id="ARBA00022840"/>
    </source>
</evidence>
<dbReference type="Proteomes" id="UP001059295">
    <property type="component" value="Chromosome"/>
</dbReference>
<reference evidence="12" key="1">
    <citation type="journal article" date="2022" name="Cell">
        <title>Design, construction, and in vivo augmentation of a complex gut microbiome.</title>
        <authorList>
            <person name="Cheng A.G."/>
            <person name="Ho P.Y."/>
            <person name="Aranda-Diaz A."/>
            <person name="Jain S."/>
            <person name="Yu F.B."/>
            <person name="Meng X."/>
            <person name="Wang M."/>
            <person name="Iakiviak M."/>
            <person name="Nagashima K."/>
            <person name="Zhao A."/>
            <person name="Murugkar P."/>
            <person name="Patil A."/>
            <person name="Atabakhsh K."/>
            <person name="Weakley A."/>
            <person name="Yan J."/>
            <person name="Brumbaugh A.R."/>
            <person name="Higginbottom S."/>
            <person name="Dimas A."/>
            <person name="Shiver A.L."/>
            <person name="Deutschbauer A."/>
            <person name="Neff N."/>
            <person name="Sonnenburg J.L."/>
            <person name="Huang K.C."/>
            <person name="Fischbach M.A."/>
        </authorList>
    </citation>
    <scope>NUCLEOTIDE SEQUENCE</scope>
    <source>
        <strain evidence="12">AP11</strain>
    </source>
</reference>
<keyword evidence="9 10" id="KW-0472">Membrane</keyword>
<proteinExistence type="inferred from homology"/>
<evidence type="ECO:0000256" key="6">
    <source>
        <dbReference type="ARBA" id="ARBA00022741"/>
    </source>
</evidence>
<dbReference type="InterPro" id="IPR014046">
    <property type="entry name" value="C-di-AMP_synthase"/>
</dbReference>
<keyword evidence="13" id="KW-1185">Reference proteome</keyword>
<dbReference type="InterPro" id="IPR050338">
    <property type="entry name" value="DisA"/>
</dbReference>
<dbReference type="Pfam" id="PF02457">
    <property type="entry name" value="DAC"/>
    <property type="match status" value="1"/>
</dbReference>
<keyword evidence="7 10" id="KW-0067">ATP-binding</keyword>
<dbReference type="PANTHER" id="PTHR34185:SF1">
    <property type="entry name" value="DIADENYLATE CYCLASE"/>
    <property type="match status" value="1"/>
</dbReference>
<feature type="transmembrane region" description="Helical" evidence="10">
    <location>
        <begin position="29"/>
        <end position="48"/>
    </location>
</feature>
<evidence type="ECO:0000256" key="8">
    <source>
        <dbReference type="ARBA" id="ARBA00022989"/>
    </source>
</evidence>
<keyword evidence="6 10" id="KW-0547">Nucleotide-binding</keyword>
<evidence type="ECO:0000256" key="4">
    <source>
        <dbReference type="ARBA" id="ARBA00022692"/>
    </source>
</evidence>
<evidence type="ECO:0000256" key="3">
    <source>
        <dbReference type="ARBA" id="ARBA00022679"/>
    </source>
</evidence>
<dbReference type="InterPro" id="IPR045585">
    <property type="entry name" value="CdaA_N"/>
</dbReference>
<evidence type="ECO:0000259" key="11">
    <source>
        <dbReference type="PROSITE" id="PS51794"/>
    </source>
</evidence>
<dbReference type="GeneID" id="82890084"/>
<dbReference type="EMBL" id="CP102294">
    <property type="protein sequence ID" value="UWN57214.1"/>
    <property type="molecule type" value="Genomic_DNA"/>
</dbReference>
<comment type="similarity">
    <text evidence="10">Belongs to the adenylate cyclase family. DacA/CdaA subfamily.</text>
</comment>
<keyword evidence="8 10" id="KW-1133">Transmembrane helix</keyword>
<evidence type="ECO:0000256" key="10">
    <source>
        <dbReference type="HAMAP-Rule" id="MF_01499"/>
    </source>
</evidence>
<comment type="function">
    <text evidence="10">Catalyzes the condensation of 2 ATP molecules into cyclic di-AMP (c-di-AMP), a second messenger used to regulate differing processes in different bacteria.</text>
</comment>
<evidence type="ECO:0000256" key="1">
    <source>
        <dbReference type="ARBA" id="ARBA00000877"/>
    </source>
</evidence>
<keyword evidence="5 10" id="KW-0548">Nucleotidyltransferase</keyword>
<dbReference type="InterPro" id="IPR036888">
    <property type="entry name" value="DNA_integrity_DisA_N_sf"/>
</dbReference>
<keyword evidence="4 10" id="KW-0812">Transmembrane</keyword>
<gene>
    <name evidence="12" type="primary">cdaA</name>
    <name evidence="10" type="synonym">dacA</name>
    <name evidence="12" type="ORF">NQ491_00080</name>
</gene>
<feature type="domain" description="DAC" evidence="11">
    <location>
        <begin position="73"/>
        <end position="242"/>
    </location>
</feature>
<dbReference type="Pfam" id="PF19293">
    <property type="entry name" value="CdaA_N"/>
    <property type="match status" value="1"/>
</dbReference>
<organism evidence="12 13">
    <name type="scientific">Alistipes ihumii AP11</name>
    <dbReference type="NCBI Taxonomy" id="1211813"/>
    <lineage>
        <taxon>Bacteria</taxon>
        <taxon>Pseudomonadati</taxon>
        <taxon>Bacteroidota</taxon>
        <taxon>Bacteroidia</taxon>
        <taxon>Bacteroidales</taxon>
        <taxon>Rikenellaceae</taxon>
        <taxon>Alistipes</taxon>
    </lineage>
</organism>